<sequence length="222" mass="25071">MDKWIELVKAKMSDLKVTQEQLAERLGMSQGGVGHWLNKRRQPKIEDMNRVLQELGLGFLEVALVIREPETSKNEAGEEKDYQMSLADKYNPYFRYPVSDWQDVCEAREAEQPVYAGERYELTDYHARGAAFWLVVVGDAMTAPSGLSIAQDMLILVDPAVEAVPGKLVIAQWPGNAQATFRKLIEEGGERYLVPLNPTYPKTLYTDECRIIGVVMQATAKF</sequence>
<evidence type="ECO:0000313" key="2">
    <source>
        <dbReference type="EMBL" id="VVO39454.1"/>
    </source>
</evidence>
<feature type="domain" description="HTH cro/C1-type" evidence="1">
    <location>
        <begin position="8"/>
        <end position="60"/>
    </location>
</feature>
<dbReference type="Gene3D" id="1.10.260.40">
    <property type="entry name" value="lambda repressor-like DNA-binding domains"/>
    <property type="match status" value="1"/>
</dbReference>
<dbReference type="RefSeq" id="WP_150806898.1">
    <property type="nucleotide sequence ID" value="NZ_CABVHY010000038.1"/>
</dbReference>
<dbReference type="Proteomes" id="UP000379480">
    <property type="component" value="Unassembled WGS sequence"/>
</dbReference>
<dbReference type="PANTHER" id="PTHR33516">
    <property type="entry name" value="LEXA REPRESSOR"/>
    <property type="match status" value="1"/>
</dbReference>
<dbReference type="CDD" id="cd00093">
    <property type="entry name" value="HTH_XRE"/>
    <property type="match status" value="1"/>
</dbReference>
<dbReference type="InterPro" id="IPR015927">
    <property type="entry name" value="Peptidase_S24_S26A/B/C"/>
</dbReference>
<protein>
    <submittedName>
        <fullName evidence="2">Putative HTH-type transcriptional regulator</fullName>
    </submittedName>
</protein>
<evidence type="ECO:0000313" key="3">
    <source>
        <dbReference type="Proteomes" id="UP000379480"/>
    </source>
</evidence>
<reference evidence="2 3" key="1">
    <citation type="submission" date="2019-09" db="EMBL/GenBank/DDBJ databases">
        <authorList>
            <person name="Chandra G."/>
            <person name="Truman W A."/>
        </authorList>
    </citation>
    <scope>NUCLEOTIDE SEQUENCE [LARGE SCALE GENOMIC DNA]</scope>
    <source>
        <strain evidence="2">PS723</strain>
    </source>
</reference>
<accession>A0A5E7FKM3</accession>
<dbReference type="InterPro" id="IPR050077">
    <property type="entry name" value="LexA_repressor"/>
</dbReference>
<dbReference type="SMART" id="SM00530">
    <property type="entry name" value="HTH_XRE"/>
    <property type="match status" value="1"/>
</dbReference>
<dbReference type="SUPFAM" id="SSF47413">
    <property type="entry name" value="lambda repressor-like DNA-binding domains"/>
    <property type="match status" value="1"/>
</dbReference>
<dbReference type="PROSITE" id="PS50943">
    <property type="entry name" value="HTH_CROC1"/>
    <property type="match status" value="1"/>
</dbReference>
<dbReference type="SUPFAM" id="SSF51306">
    <property type="entry name" value="LexA/Signal peptidase"/>
    <property type="match status" value="1"/>
</dbReference>
<dbReference type="OrthoDB" id="9791537at2"/>
<dbReference type="AlphaFoldDB" id="A0A5E7FKM3"/>
<dbReference type="Pfam" id="PF01381">
    <property type="entry name" value="HTH_3"/>
    <property type="match status" value="1"/>
</dbReference>
<dbReference type="InterPro" id="IPR001387">
    <property type="entry name" value="Cro/C1-type_HTH"/>
</dbReference>
<dbReference type="InterPro" id="IPR010982">
    <property type="entry name" value="Lambda_DNA-bd_dom_sf"/>
</dbReference>
<proteinExistence type="predicted"/>
<dbReference type="PANTHER" id="PTHR33516:SF2">
    <property type="entry name" value="LEXA REPRESSOR-RELATED"/>
    <property type="match status" value="1"/>
</dbReference>
<name>A0A5E7FKM3_PSEFL</name>
<dbReference type="Pfam" id="PF00717">
    <property type="entry name" value="Peptidase_S24"/>
    <property type="match status" value="1"/>
</dbReference>
<dbReference type="CDD" id="cd06529">
    <property type="entry name" value="S24_LexA-like"/>
    <property type="match status" value="1"/>
</dbReference>
<dbReference type="Gene3D" id="2.10.109.10">
    <property type="entry name" value="Umud Fragment, subunit A"/>
    <property type="match status" value="1"/>
</dbReference>
<dbReference type="GO" id="GO:0003677">
    <property type="term" value="F:DNA binding"/>
    <property type="evidence" value="ECO:0007669"/>
    <property type="project" value="InterPro"/>
</dbReference>
<gene>
    <name evidence="2" type="ORF">PS723_05686</name>
</gene>
<evidence type="ECO:0000259" key="1">
    <source>
        <dbReference type="PROSITE" id="PS50943"/>
    </source>
</evidence>
<organism evidence="2 3">
    <name type="scientific">Pseudomonas fluorescens</name>
    <dbReference type="NCBI Taxonomy" id="294"/>
    <lineage>
        <taxon>Bacteria</taxon>
        <taxon>Pseudomonadati</taxon>
        <taxon>Pseudomonadota</taxon>
        <taxon>Gammaproteobacteria</taxon>
        <taxon>Pseudomonadales</taxon>
        <taxon>Pseudomonadaceae</taxon>
        <taxon>Pseudomonas</taxon>
    </lineage>
</organism>
<dbReference type="EMBL" id="CABVHY010000038">
    <property type="protein sequence ID" value="VVO39454.1"/>
    <property type="molecule type" value="Genomic_DNA"/>
</dbReference>
<dbReference type="InterPro" id="IPR039418">
    <property type="entry name" value="LexA-like"/>
</dbReference>
<dbReference type="InterPro" id="IPR036286">
    <property type="entry name" value="LexA/Signal_pep-like_sf"/>
</dbReference>